<sequence>MCSITQIYSMNLFQKYQGTQLTKHTCGIWDMTC</sequence>
<evidence type="ECO:0000313" key="1">
    <source>
        <dbReference type="EMBL" id="JAE16064.1"/>
    </source>
</evidence>
<proteinExistence type="predicted"/>
<dbReference type="AlphaFoldDB" id="A0A0A9FXW3"/>
<reference evidence="1" key="1">
    <citation type="submission" date="2014-09" db="EMBL/GenBank/DDBJ databases">
        <authorList>
            <person name="Magalhaes I.L.F."/>
            <person name="Oliveira U."/>
            <person name="Santos F.R."/>
            <person name="Vidigal T.H.D.A."/>
            <person name="Brescovit A.D."/>
            <person name="Santos A.J."/>
        </authorList>
    </citation>
    <scope>NUCLEOTIDE SEQUENCE</scope>
    <source>
        <tissue evidence="1">Shoot tissue taken approximately 20 cm above the soil surface</tissue>
    </source>
</reference>
<name>A0A0A9FXW3_ARUDO</name>
<dbReference type="EMBL" id="GBRH01181832">
    <property type="protein sequence ID" value="JAE16064.1"/>
    <property type="molecule type" value="Transcribed_RNA"/>
</dbReference>
<reference evidence="1" key="2">
    <citation type="journal article" date="2015" name="Data Brief">
        <title>Shoot transcriptome of the giant reed, Arundo donax.</title>
        <authorList>
            <person name="Barrero R.A."/>
            <person name="Guerrero F.D."/>
            <person name="Moolhuijzen P."/>
            <person name="Goolsby J.A."/>
            <person name="Tidwell J."/>
            <person name="Bellgard S.E."/>
            <person name="Bellgard M.I."/>
        </authorList>
    </citation>
    <scope>NUCLEOTIDE SEQUENCE</scope>
    <source>
        <tissue evidence="1">Shoot tissue taken approximately 20 cm above the soil surface</tissue>
    </source>
</reference>
<organism evidence="1">
    <name type="scientific">Arundo donax</name>
    <name type="common">Giant reed</name>
    <name type="synonym">Donax arundinaceus</name>
    <dbReference type="NCBI Taxonomy" id="35708"/>
    <lineage>
        <taxon>Eukaryota</taxon>
        <taxon>Viridiplantae</taxon>
        <taxon>Streptophyta</taxon>
        <taxon>Embryophyta</taxon>
        <taxon>Tracheophyta</taxon>
        <taxon>Spermatophyta</taxon>
        <taxon>Magnoliopsida</taxon>
        <taxon>Liliopsida</taxon>
        <taxon>Poales</taxon>
        <taxon>Poaceae</taxon>
        <taxon>PACMAD clade</taxon>
        <taxon>Arundinoideae</taxon>
        <taxon>Arundineae</taxon>
        <taxon>Arundo</taxon>
    </lineage>
</organism>
<protein>
    <submittedName>
        <fullName evidence="1">Uncharacterized protein</fullName>
    </submittedName>
</protein>
<accession>A0A0A9FXW3</accession>